<name>A0A2I2FCU1_ASPCN</name>
<feature type="compositionally biased region" description="Basic and acidic residues" evidence="1">
    <location>
        <begin position="34"/>
        <end position="83"/>
    </location>
</feature>
<feature type="domain" description="Phytase-like" evidence="2">
    <location>
        <begin position="516"/>
        <end position="809"/>
    </location>
</feature>
<evidence type="ECO:0000313" key="4">
    <source>
        <dbReference type="Proteomes" id="UP000234585"/>
    </source>
</evidence>
<gene>
    <name evidence="3" type="ORF">BDW47DRAFT_117416</name>
</gene>
<feature type="compositionally biased region" description="Basic and acidic residues" evidence="1">
    <location>
        <begin position="136"/>
        <end position="175"/>
    </location>
</feature>
<dbReference type="EMBL" id="KZ559136">
    <property type="protein sequence ID" value="PLB38424.1"/>
    <property type="molecule type" value="Genomic_DNA"/>
</dbReference>
<evidence type="ECO:0000313" key="3">
    <source>
        <dbReference type="EMBL" id="PLB38424.1"/>
    </source>
</evidence>
<feature type="compositionally biased region" description="Acidic residues" evidence="1">
    <location>
        <begin position="114"/>
        <end position="135"/>
    </location>
</feature>
<dbReference type="Proteomes" id="UP000234585">
    <property type="component" value="Unassembled WGS sequence"/>
</dbReference>
<reference evidence="3 4" key="1">
    <citation type="submission" date="2017-12" db="EMBL/GenBank/DDBJ databases">
        <authorList>
            <consortium name="DOE Joint Genome Institute"/>
            <person name="Haridas S."/>
            <person name="Kjaerbolling I."/>
            <person name="Vesth T.C."/>
            <person name="Frisvad J.C."/>
            <person name="Nybo J.L."/>
            <person name="Theobald S."/>
            <person name="Kuo A."/>
            <person name="Bowyer P."/>
            <person name="Matsuda Y."/>
            <person name="Mondo S."/>
            <person name="Lyhne E.K."/>
            <person name="Kogle M.E."/>
            <person name="Clum A."/>
            <person name="Lipzen A."/>
            <person name="Salamov A."/>
            <person name="Ngan C.Y."/>
            <person name="Daum C."/>
            <person name="Chiniquy J."/>
            <person name="Barry K."/>
            <person name="LaButti K."/>
            <person name="Simmons B.A."/>
            <person name="Magnuson J.K."/>
            <person name="Mortensen U.H."/>
            <person name="Larsen T.O."/>
            <person name="Grigoriev I.V."/>
            <person name="Baker S.E."/>
            <person name="Andersen M.R."/>
            <person name="Nordberg H.P."/>
            <person name="Cantor M.N."/>
            <person name="Hua S.X."/>
        </authorList>
    </citation>
    <scope>NUCLEOTIDE SEQUENCE [LARGE SCALE GENOMIC DNA]</scope>
    <source>
        <strain evidence="3 4">CBS 102.13</strain>
    </source>
</reference>
<keyword evidence="4" id="KW-1185">Reference proteome</keyword>
<dbReference type="InterPro" id="IPR027372">
    <property type="entry name" value="Phytase-like_dom"/>
</dbReference>
<dbReference type="Pfam" id="PF13449">
    <property type="entry name" value="Phytase-like"/>
    <property type="match status" value="1"/>
</dbReference>
<sequence>MAATRTSSRQAAQKAKEAIAAAPDTKGRGGAGAKRKEAEEKGPVKKKGKTDEKAEAEKEPQEEQSAEKEPEPETKEEDKKGDETMEEAEGQAADKEKESEAGGEEEKEVKGEKETEEPEGEDGPAPETSEAEAADNEEKPKVEAKTEEEKPAQDEAKPAPSDQEKPSQKDDSPPKVLEKGIIYFFFRPRVNVTDAQSMDEVARSFIVLRPTPGSAALDQKEGPLEAGATCRLLMVPKKQFPKASGQREMGFVEKAGKSVKEVEESLLSSETHETKTQGEQVTPEAKPYAEGVYAITRTQNDSRLAYIVTIPAEMGPVQEEFGLEAQGGWIVQSKNPKFPGPPNTPKQNPEYPQSVEDKFQDHRWIPLEPELIDYAHAQFVLIGHTHREPGQDLKQMEEQNETRETPPSTRTWAFTRKNIQQQCRILSSAEIDLTMKWLTGFVAFAGLTGALSSHPRAAVKQTTCADTTYRYTGLEGYGRLPSNARDKYGDTIGGIGSSIAFDPVSWQRTAPNSYEGTVYCLPDRGWNTNGTINFQSRIHKFHLTLHLTPNATAQHPSRPNIHLQYKDTILLTDPNSKPLTSLDPDVTGSAHYKGFPPLPASTYPGDGFGGPGAGGKRVSVDPEGLALHHQQDGSLSFWVSDEYGPYVYRFSEQGRMEHAIQPPAAFLPRRNGTLSFNAASPPLYDPENMPVPEDPASGRSNNQGFEALTLSPDGRTLYTMLQSALAQEGGPDDETNQPVRLLEYDISSAQPHLKHEYAVLLPRYTNADGDNLVAAQSEIHHLPHPGPGSSSNSKNFLVLSRDSDAGHGQSDSRSIYRHADIFSITDKTTDLRGDYDGATAAIASSEGVLHNDITPAQYCPFIDYNLDAELAKFGLHNGGPQDKHLLNEKWESLALLPVDPDQSSGGGRKEYLLFSFSDNDFMTQDGYMNFGDFKYADESGYDLDSQMMVFRVEF</sequence>
<dbReference type="AlphaFoldDB" id="A0A2I2FCU1"/>
<dbReference type="RefSeq" id="XP_024672436.1">
    <property type="nucleotide sequence ID" value="XM_024815076.1"/>
</dbReference>
<dbReference type="PANTHER" id="PTHR37957">
    <property type="entry name" value="BLR7070 PROTEIN"/>
    <property type="match status" value="1"/>
</dbReference>
<proteinExistence type="predicted"/>
<dbReference type="PANTHER" id="PTHR37957:SF1">
    <property type="entry name" value="PHYTASE-LIKE DOMAIN-CONTAINING PROTEIN"/>
    <property type="match status" value="1"/>
</dbReference>
<dbReference type="STRING" id="41067.A0A2I2FCU1"/>
<dbReference type="GeneID" id="36522236"/>
<feature type="region of interest" description="Disordered" evidence="1">
    <location>
        <begin position="333"/>
        <end position="353"/>
    </location>
</feature>
<feature type="compositionally biased region" description="Low complexity" evidence="1">
    <location>
        <begin position="10"/>
        <end position="22"/>
    </location>
</feature>
<feature type="region of interest" description="Disordered" evidence="1">
    <location>
        <begin position="1"/>
        <end position="175"/>
    </location>
</feature>
<evidence type="ECO:0000256" key="1">
    <source>
        <dbReference type="SAM" id="MobiDB-lite"/>
    </source>
</evidence>
<accession>A0A2I2FCU1</accession>
<organism evidence="3 4">
    <name type="scientific">Aspergillus candidus</name>
    <dbReference type="NCBI Taxonomy" id="41067"/>
    <lineage>
        <taxon>Eukaryota</taxon>
        <taxon>Fungi</taxon>
        <taxon>Dikarya</taxon>
        <taxon>Ascomycota</taxon>
        <taxon>Pezizomycotina</taxon>
        <taxon>Eurotiomycetes</taxon>
        <taxon>Eurotiomycetidae</taxon>
        <taxon>Eurotiales</taxon>
        <taxon>Aspergillaceae</taxon>
        <taxon>Aspergillus</taxon>
        <taxon>Aspergillus subgen. Circumdati</taxon>
    </lineage>
</organism>
<evidence type="ECO:0000259" key="2">
    <source>
        <dbReference type="Pfam" id="PF13449"/>
    </source>
</evidence>
<protein>
    <submittedName>
        <fullName evidence="3">Esterase-like activity of phytase-domain-containing protein</fullName>
    </submittedName>
</protein>
<dbReference type="OrthoDB" id="425936at2759"/>